<dbReference type="InterPro" id="IPR053376">
    <property type="entry name" value="Serine_acetyltransferase"/>
</dbReference>
<dbReference type="GO" id="GO:0016746">
    <property type="term" value="F:acyltransferase activity"/>
    <property type="evidence" value="ECO:0007669"/>
    <property type="project" value="UniProtKB-KW"/>
</dbReference>
<dbReference type="AlphaFoldDB" id="A0A1G7AZ63"/>
<protein>
    <submittedName>
        <fullName evidence="5">Serine O-acetyltransferase</fullName>
    </submittedName>
</protein>
<name>A0A1G7AZ63_9SPHI</name>
<gene>
    <name evidence="5" type="ORF">SAMN05216464_104322</name>
</gene>
<dbReference type="Gene3D" id="2.160.10.10">
    <property type="entry name" value="Hexapeptide repeat proteins"/>
    <property type="match status" value="1"/>
</dbReference>
<evidence type="ECO:0000313" key="5">
    <source>
        <dbReference type="EMBL" id="SDE20178.1"/>
    </source>
</evidence>
<sequence>MSQEFYQQIFNKQQNLEAVPSNKEITKWALRVIHLLYPEQTAKLFATIDELKQEFALLEAELHHIMEATKACSDCDNKKRAASFFENLPALYQTLNTDIQAIFNGDPAARSEFEVIRTYPGFYAISLYRLAHRLYVDDVPLIPRILTEYAHSKTGIDIHPAAVIGEYFYIDHGTGIVIGESCNIGAHVKLYQGVTLGALSVDKSMAFTKRHPTVEDNVVIYSGATILGGETIIGRDSIVGGNVWLTKSLPPNSRIYHTPSHRILKQLTKRIFGSK</sequence>
<evidence type="ECO:0000256" key="2">
    <source>
        <dbReference type="ARBA" id="ARBA00022679"/>
    </source>
</evidence>
<dbReference type="SUPFAM" id="SSF51161">
    <property type="entry name" value="Trimeric LpxA-like enzymes"/>
    <property type="match status" value="1"/>
</dbReference>
<evidence type="ECO:0000313" key="6">
    <source>
        <dbReference type="Proteomes" id="UP000199072"/>
    </source>
</evidence>
<dbReference type="Gene3D" id="1.10.3130.10">
    <property type="entry name" value="serine acetyltransferase, domain 1"/>
    <property type="match status" value="1"/>
</dbReference>
<feature type="coiled-coil region" evidence="4">
    <location>
        <begin position="41"/>
        <end position="68"/>
    </location>
</feature>
<dbReference type="InterPro" id="IPR042122">
    <property type="entry name" value="Ser_AcTrfase_N_sf"/>
</dbReference>
<dbReference type="PANTHER" id="PTHR42811">
    <property type="entry name" value="SERINE ACETYLTRANSFERASE"/>
    <property type="match status" value="1"/>
</dbReference>
<dbReference type="EMBL" id="FNAI01000004">
    <property type="protein sequence ID" value="SDE20178.1"/>
    <property type="molecule type" value="Genomic_DNA"/>
</dbReference>
<dbReference type="STRING" id="1391627.SAMN05216464_104322"/>
<proteinExistence type="predicted"/>
<organism evidence="5 6">
    <name type="scientific">Mucilaginibacter pineti</name>
    <dbReference type="NCBI Taxonomy" id="1391627"/>
    <lineage>
        <taxon>Bacteria</taxon>
        <taxon>Pseudomonadati</taxon>
        <taxon>Bacteroidota</taxon>
        <taxon>Sphingobacteriia</taxon>
        <taxon>Sphingobacteriales</taxon>
        <taxon>Sphingobacteriaceae</taxon>
        <taxon>Mucilaginibacter</taxon>
    </lineage>
</organism>
<reference evidence="5 6" key="1">
    <citation type="submission" date="2016-10" db="EMBL/GenBank/DDBJ databases">
        <authorList>
            <person name="de Groot N.N."/>
        </authorList>
    </citation>
    <scope>NUCLEOTIDE SEQUENCE [LARGE SCALE GENOMIC DNA]</scope>
    <source>
        <strain evidence="5 6">47C3B</strain>
    </source>
</reference>
<dbReference type="InterPro" id="IPR045304">
    <property type="entry name" value="LbH_SAT"/>
</dbReference>
<dbReference type="Proteomes" id="UP000199072">
    <property type="component" value="Unassembled WGS sequence"/>
</dbReference>
<keyword evidence="2 5" id="KW-0808">Transferase</keyword>
<keyword evidence="1" id="KW-0028">Amino-acid biosynthesis</keyword>
<keyword evidence="3" id="KW-0012">Acyltransferase</keyword>
<evidence type="ECO:0000256" key="1">
    <source>
        <dbReference type="ARBA" id="ARBA00022605"/>
    </source>
</evidence>
<dbReference type="OrthoDB" id="9801456at2"/>
<accession>A0A1G7AZ63</accession>
<dbReference type="NCBIfam" id="NF041874">
    <property type="entry name" value="EPS_EpsC"/>
    <property type="match status" value="1"/>
</dbReference>
<evidence type="ECO:0000256" key="4">
    <source>
        <dbReference type="SAM" id="Coils"/>
    </source>
</evidence>
<keyword evidence="4" id="KW-0175">Coiled coil</keyword>
<dbReference type="CDD" id="cd03354">
    <property type="entry name" value="LbH_SAT"/>
    <property type="match status" value="1"/>
</dbReference>
<evidence type="ECO:0000256" key="3">
    <source>
        <dbReference type="ARBA" id="ARBA00023315"/>
    </source>
</evidence>
<dbReference type="RefSeq" id="WP_091149522.1">
    <property type="nucleotide sequence ID" value="NZ_FNAI01000004.1"/>
</dbReference>
<dbReference type="GO" id="GO:0008652">
    <property type="term" value="P:amino acid biosynthetic process"/>
    <property type="evidence" value="ECO:0007669"/>
    <property type="project" value="UniProtKB-KW"/>
</dbReference>
<keyword evidence="6" id="KW-1185">Reference proteome</keyword>
<dbReference type="InterPro" id="IPR011004">
    <property type="entry name" value="Trimer_LpxA-like_sf"/>
</dbReference>